<dbReference type="AlphaFoldDB" id="A0A0A9FSI4"/>
<dbReference type="EMBL" id="GBRH01184620">
    <property type="protein sequence ID" value="JAE13276.1"/>
    <property type="molecule type" value="Transcribed_RNA"/>
</dbReference>
<reference evidence="1" key="1">
    <citation type="submission" date="2014-09" db="EMBL/GenBank/DDBJ databases">
        <authorList>
            <person name="Magalhaes I.L.F."/>
            <person name="Oliveira U."/>
            <person name="Santos F.R."/>
            <person name="Vidigal T.H.D.A."/>
            <person name="Brescovit A.D."/>
            <person name="Santos A.J."/>
        </authorList>
    </citation>
    <scope>NUCLEOTIDE SEQUENCE</scope>
    <source>
        <tissue evidence="1">Shoot tissue taken approximately 20 cm above the soil surface</tissue>
    </source>
</reference>
<reference evidence="1" key="2">
    <citation type="journal article" date="2015" name="Data Brief">
        <title>Shoot transcriptome of the giant reed, Arundo donax.</title>
        <authorList>
            <person name="Barrero R.A."/>
            <person name="Guerrero F.D."/>
            <person name="Moolhuijzen P."/>
            <person name="Goolsby J.A."/>
            <person name="Tidwell J."/>
            <person name="Bellgard S.E."/>
            <person name="Bellgard M.I."/>
        </authorList>
    </citation>
    <scope>NUCLEOTIDE SEQUENCE</scope>
    <source>
        <tissue evidence="1">Shoot tissue taken approximately 20 cm above the soil surface</tissue>
    </source>
</reference>
<organism evidence="1">
    <name type="scientific">Arundo donax</name>
    <name type="common">Giant reed</name>
    <name type="synonym">Donax arundinaceus</name>
    <dbReference type="NCBI Taxonomy" id="35708"/>
    <lineage>
        <taxon>Eukaryota</taxon>
        <taxon>Viridiplantae</taxon>
        <taxon>Streptophyta</taxon>
        <taxon>Embryophyta</taxon>
        <taxon>Tracheophyta</taxon>
        <taxon>Spermatophyta</taxon>
        <taxon>Magnoliopsida</taxon>
        <taxon>Liliopsida</taxon>
        <taxon>Poales</taxon>
        <taxon>Poaceae</taxon>
        <taxon>PACMAD clade</taxon>
        <taxon>Arundinoideae</taxon>
        <taxon>Arundineae</taxon>
        <taxon>Arundo</taxon>
    </lineage>
</organism>
<protein>
    <submittedName>
        <fullName evidence="1">Uncharacterized protein</fullName>
    </submittedName>
</protein>
<accession>A0A0A9FSI4</accession>
<sequence>MLPVPCYQSSAVLKYFIIVASCSLQAGLTWTPCEPSRSSRRRRPCAGYIGRSRTDIRGSTDSLQGLERMINDVS</sequence>
<proteinExistence type="predicted"/>
<evidence type="ECO:0000313" key="1">
    <source>
        <dbReference type="EMBL" id="JAE13276.1"/>
    </source>
</evidence>
<name>A0A0A9FSI4_ARUDO</name>